<dbReference type="Pfam" id="PF05656">
    <property type="entry name" value="DUF805"/>
    <property type="match status" value="1"/>
</dbReference>
<evidence type="ECO:0000256" key="1">
    <source>
        <dbReference type="SAM" id="MobiDB-lite"/>
    </source>
</evidence>
<feature type="transmembrane region" description="Helical" evidence="2">
    <location>
        <begin position="27"/>
        <end position="44"/>
    </location>
</feature>
<dbReference type="InterPro" id="IPR008523">
    <property type="entry name" value="DUF805"/>
</dbReference>
<reference evidence="3" key="1">
    <citation type="journal article" date="2021" name="PeerJ">
        <title>Extensive microbial diversity within the chicken gut microbiome revealed by metagenomics and culture.</title>
        <authorList>
            <person name="Gilroy R."/>
            <person name="Ravi A."/>
            <person name="Getino M."/>
            <person name="Pursley I."/>
            <person name="Horton D.L."/>
            <person name="Alikhan N.F."/>
            <person name="Baker D."/>
            <person name="Gharbi K."/>
            <person name="Hall N."/>
            <person name="Watson M."/>
            <person name="Adriaenssens E.M."/>
            <person name="Foster-Nyarko E."/>
            <person name="Jarju S."/>
            <person name="Secka A."/>
            <person name="Antonio M."/>
            <person name="Oren A."/>
            <person name="Chaudhuri R.R."/>
            <person name="La Ragione R."/>
            <person name="Hildebrand F."/>
            <person name="Pallen M.J."/>
        </authorList>
    </citation>
    <scope>NUCLEOTIDE SEQUENCE</scope>
    <source>
        <strain evidence="3">USASDec5-558</strain>
    </source>
</reference>
<feature type="transmembrane region" description="Helical" evidence="2">
    <location>
        <begin position="50"/>
        <end position="71"/>
    </location>
</feature>
<keyword evidence="2" id="KW-0812">Transmembrane</keyword>
<dbReference type="GO" id="GO:0005886">
    <property type="term" value="C:plasma membrane"/>
    <property type="evidence" value="ECO:0007669"/>
    <property type="project" value="TreeGrafter"/>
</dbReference>
<evidence type="ECO:0000313" key="3">
    <source>
        <dbReference type="EMBL" id="HIX57202.1"/>
    </source>
</evidence>
<sequence>MLSFFDAVKVAWARKFDVQGRACRSEFWFTFLALFIISFLNAFIMRFGAIGAIIGMVIQIGVLWTFFTTAIRRLHDRGLSGAWCLLVVIPTVGIIILLILCALQGSPDFNRFGAEPISSGLYQQILDGNSYQQNNYNYSQNQTQQPPHQDQGELFPDDDFSKKLRAHVNRNDDNNQNS</sequence>
<gene>
    <name evidence="3" type="ORF">H9850_06995</name>
</gene>
<keyword evidence="2" id="KW-0472">Membrane</keyword>
<feature type="region of interest" description="Disordered" evidence="1">
    <location>
        <begin position="136"/>
        <end position="157"/>
    </location>
</feature>
<dbReference type="Proteomes" id="UP000886829">
    <property type="component" value="Unassembled WGS sequence"/>
</dbReference>
<evidence type="ECO:0000313" key="4">
    <source>
        <dbReference type="Proteomes" id="UP000886829"/>
    </source>
</evidence>
<name>A0A9D2B0N7_9GAMM</name>
<feature type="compositionally biased region" description="Low complexity" evidence="1">
    <location>
        <begin position="136"/>
        <end position="149"/>
    </location>
</feature>
<proteinExistence type="predicted"/>
<reference evidence="3" key="2">
    <citation type="submission" date="2021-04" db="EMBL/GenBank/DDBJ databases">
        <authorList>
            <person name="Gilroy R."/>
        </authorList>
    </citation>
    <scope>NUCLEOTIDE SEQUENCE</scope>
    <source>
        <strain evidence="3">USASDec5-558</strain>
    </source>
</reference>
<dbReference type="AlphaFoldDB" id="A0A9D2B0N7"/>
<evidence type="ECO:0000256" key="2">
    <source>
        <dbReference type="SAM" id="Phobius"/>
    </source>
</evidence>
<accession>A0A9D2B0N7</accession>
<comment type="caution">
    <text evidence="3">The sequence shown here is derived from an EMBL/GenBank/DDBJ whole genome shotgun (WGS) entry which is preliminary data.</text>
</comment>
<dbReference type="PANTHER" id="PTHR34980">
    <property type="entry name" value="INNER MEMBRANE PROTEIN-RELATED-RELATED"/>
    <property type="match status" value="1"/>
</dbReference>
<keyword evidence="2" id="KW-1133">Transmembrane helix</keyword>
<protein>
    <submittedName>
        <fullName evidence="3">DUF805 domain-containing protein</fullName>
    </submittedName>
</protein>
<dbReference type="EMBL" id="DXEV01000138">
    <property type="protein sequence ID" value="HIX57202.1"/>
    <property type="molecule type" value="Genomic_DNA"/>
</dbReference>
<organism evidence="3 4">
    <name type="scientific">Candidatus Anaerobiospirillum pullistercoris</name>
    <dbReference type="NCBI Taxonomy" id="2838452"/>
    <lineage>
        <taxon>Bacteria</taxon>
        <taxon>Pseudomonadati</taxon>
        <taxon>Pseudomonadota</taxon>
        <taxon>Gammaproteobacteria</taxon>
        <taxon>Aeromonadales</taxon>
        <taxon>Succinivibrionaceae</taxon>
        <taxon>Anaerobiospirillum</taxon>
    </lineage>
</organism>
<feature type="transmembrane region" description="Helical" evidence="2">
    <location>
        <begin position="83"/>
        <end position="105"/>
    </location>
</feature>